<comment type="catalytic activity">
    <reaction evidence="1 7">
        <text>dTDP-alpha-D-glucose = dTDP-4-dehydro-6-deoxy-alpha-D-glucose + H2O</text>
        <dbReference type="Rhea" id="RHEA:17221"/>
        <dbReference type="ChEBI" id="CHEBI:15377"/>
        <dbReference type="ChEBI" id="CHEBI:57477"/>
        <dbReference type="ChEBI" id="CHEBI:57649"/>
        <dbReference type="EC" id="4.2.1.46"/>
    </reaction>
</comment>
<sequence length="375" mass="41954">MPPQSQNLSPESDSQNSNSQVLKPHFRSPSPKPQVLSPKKLLVTGGAGFIGANFILYMMKKYPDYEIVNLDKLTYAGNLENLKDVENNPNYSFINGDICNTDDVKKAMTGCDSVVHFAAESHVDRSITGPAIFVQTNVVGTQVLLDVARELGVERFHHVSTDEVFGTLSLENKSELFTENTSYSPRSPYSASKAGSDHLVRAYVETYNLPATISNCTNNYGPYHFPEKVIPLFITNAMADKSLPIYGSGKAVRDYLYVTDHCSAIDLILHKGKIGETYCIGGDSERNGIEVADTILKILDKPQTLKTYVEDRKGHDMRYAMDHSKISKELGWKPSVSFDQGITATVEWYKQNESWWKRIISKEYLDSNRAEANEQ</sequence>
<dbReference type="NCBIfam" id="TIGR01181">
    <property type="entry name" value="dTDP_gluc_dehyt"/>
    <property type="match status" value="1"/>
</dbReference>
<dbReference type="Gene3D" id="3.90.25.10">
    <property type="entry name" value="UDP-galactose 4-epimerase, domain 1"/>
    <property type="match status" value="1"/>
</dbReference>
<dbReference type="GO" id="GO:0009225">
    <property type="term" value="P:nucleotide-sugar metabolic process"/>
    <property type="evidence" value="ECO:0007669"/>
    <property type="project" value="InterPro"/>
</dbReference>
<dbReference type="PANTHER" id="PTHR43000">
    <property type="entry name" value="DTDP-D-GLUCOSE 4,6-DEHYDRATASE-RELATED"/>
    <property type="match status" value="1"/>
</dbReference>
<dbReference type="CDD" id="cd05246">
    <property type="entry name" value="dTDP_GD_SDR_e"/>
    <property type="match status" value="1"/>
</dbReference>
<name>A0A2H0W5P0_9BACT</name>
<dbReference type="FunFam" id="3.40.50.720:FF:000304">
    <property type="entry name" value="UDP-glucose 4,6-dehydratase"/>
    <property type="match status" value="1"/>
</dbReference>
<evidence type="ECO:0000256" key="5">
    <source>
        <dbReference type="ARBA" id="ARBA00023027"/>
    </source>
</evidence>
<evidence type="ECO:0000313" key="10">
    <source>
        <dbReference type="EMBL" id="PIS07405.1"/>
    </source>
</evidence>
<dbReference type="EC" id="4.2.1.46" evidence="4 7"/>
<protein>
    <recommendedName>
        <fullName evidence="4 7">dTDP-glucose 4,6-dehydratase</fullName>
        <ecNumber evidence="4 7">4.2.1.46</ecNumber>
    </recommendedName>
</protein>
<organism evidence="10 11">
    <name type="scientific">Candidatus Berkelbacteria bacterium CG10_big_fil_rev_8_21_14_0_10_43_13</name>
    <dbReference type="NCBI Taxonomy" id="1974514"/>
    <lineage>
        <taxon>Bacteria</taxon>
        <taxon>Candidatus Berkelbacteria</taxon>
    </lineage>
</organism>
<feature type="compositionally biased region" description="Polar residues" evidence="8">
    <location>
        <begin position="1"/>
        <end position="21"/>
    </location>
</feature>
<dbReference type="AlphaFoldDB" id="A0A2H0W5P0"/>
<evidence type="ECO:0000256" key="6">
    <source>
        <dbReference type="ARBA" id="ARBA00023239"/>
    </source>
</evidence>
<evidence type="ECO:0000256" key="8">
    <source>
        <dbReference type="SAM" id="MobiDB-lite"/>
    </source>
</evidence>
<dbReference type="InterPro" id="IPR016040">
    <property type="entry name" value="NAD(P)-bd_dom"/>
</dbReference>
<evidence type="ECO:0000313" key="11">
    <source>
        <dbReference type="Proteomes" id="UP000231382"/>
    </source>
</evidence>
<evidence type="ECO:0000256" key="3">
    <source>
        <dbReference type="ARBA" id="ARBA00008178"/>
    </source>
</evidence>
<keyword evidence="6 7" id="KW-0456">Lyase</keyword>
<dbReference type="Pfam" id="PF16363">
    <property type="entry name" value="GDP_Man_Dehyd"/>
    <property type="match status" value="1"/>
</dbReference>
<dbReference type="InterPro" id="IPR036291">
    <property type="entry name" value="NAD(P)-bd_dom_sf"/>
</dbReference>
<evidence type="ECO:0000259" key="9">
    <source>
        <dbReference type="Pfam" id="PF16363"/>
    </source>
</evidence>
<comment type="cofactor">
    <cofactor evidence="2 7">
        <name>NAD(+)</name>
        <dbReference type="ChEBI" id="CHEBI:57540"/>
    </cofactor>
</comment>
<feature type="domain" description="NAD(P)-binding" evidence="9">
    <location>
        <begin position="42"/>
        <end position="344"/>
    </location>
</feature>
<comment type="similarity">
    <text evidence="3 7">Belongs to the NAD(P)-dependent epimerase/dehydratase family. dTDP-glucose dehydratase subfamily.</text>
</comment>
<evidence type="ECO:0000256" key="4">
    <source>
        <dbReference type="ARBA" id="ARBA00011990"/>
    </source>
</evidence>
<accession>A0A2H0W5P0</accession>
<dbReference type="Proteomes" id="UP000231382">
    <property type="component" value="Unassembled WGS sequence"/>
</dbReference>
<reference evidence="11" key="1">
    <citation type="submission" date="2017-09" db="EMBL/GenBank/DDBJ databases">
        <title>Depth-based differentiation of microbial function through sediment-hosted aquifers and enrichment of novel symbionts in the deep terrestrial subsurface.</title>
        <authorList>
            <person name="Probst A.J."/>
            <person name="Ladd B."/>
            <person name="Jarett J.K."/>
            <person name="Geller-Mcgrath D.E."/>
            <person name="Sieber C.M.K."/>
            <person name="Emerson J.B."/>
            <person name="Anantharaman K."/>
            <person name="Thomas B.C."/>
            <person name="Malmstrom R."/>
            <person name="Stieglmeier M."/>
            <person name="Klingl A."/>
            <person name="Woyke T."/>
            <person name="Ryan C.M."/>
            <person name="Banfield J.F."/>
        </authorList>
    </citation>
    <scope>NUCLEOTIDE SEQUENCE [LARGE SCALE GENOMIC DNA]</scope>
</reference>
<dbReference type="InterPro" id="IPR005888">
    <property type="entry name" value="dTDP_Gluc_deHydtase"/>
</dbReference>
<dbReference type="GO" id="GO:0008460">
    <property type="term" value="F:dTDP-glucose 4,6-dehydratase activity"/>
    <property type="evidence" value="ECO:0007669"/>
    <property type="project" value="UniProtKB-EC"/>
</dbReference>
<keyword evidence="5" id="KW-0520">NAD</keyword>
<evidence type="ECO:0000256" key="1">
    <source>
        <dbReference type="ARBA" id="ARBA00001539"/>
    </source>
</evidence>
<dbReference type="Gene3D" id="3.40.50.720">
    <property type="entry name" value="NAD(P)-binding Rossmann-like Domain"/>
    <property type="match status" value="1"/>
</dbReference>
<gene>
    <name evidence="10" type="primary">rfbB</name>
    <name evidence="10" type="ORF">COT78_03630</name>
</gene>
<feature type="region of interest" description="Disordered" evidence="8">
    <location>
        <begin position="1"/>
        <end position="34"/>
    </location>
</feature>
<comment type="caution">
    <text evidence="10">The sequence shown here is derived from an EMBL/GenBank/DDBJ whole genome shotgun (WGS) entry which is preliminary data.</text>
</comment>
<proteinExistence type="inferred from homology"/>
<dbReference type="SUPFAM" id="SSF51735">
    <property type="entry name" value="NAD(P)-binding Rossmann-fold domains"/>
    <property type="match status" value="1"/>
</dbReference>
<evidence type="ECO:0000256" key="2">
    <source>
        <dbReference type="ARBA" id="ARBA00001911"/>
    </source>
</evidence>
<dbReference type="EMBL" id="PEZW01000025">
    <property type="protein sequence ID" value="PIS07405.1"/>
    <property type="molecule type" value="Genomic_DNA"/>
</dbReference>
<evidence type="ECO:0000256" key="7">
    <source>
        <dbReference type="RuleBase" id="RU004473"/>
    </source>
</evidence>